<organism evidence="4 5">
    <name type="scientific">Cladophialophora carrionii</name>
    <dbReference type="NCBI Taxonomy" id="86049"/>
    <lineage>
        <taxon>Eukaryota</taxon>
        <taxon>Fungi</taxon>
        <taxon>Dikarya</taxon>
        <taxon>Ascomycota</taxon>
        <taxon>Pezizomycotina</taxon>
        <taxon>Eurotiomycetes</taxon>
        <taxon>Chaetothyriomycetidae</taxon>
        <taxon>Chaetothyriales</taxon>
        <taxon>Herpotrichiellaceae</taxon>
        <taxon>Cladophialophora</taxon>
    </lineage>
</organism>
<protein>
    <submittedName>
        <fullName evidence="4">Putative iron/ascorbate oxidoreductase</fullName>
    </submittedName>
</protein>
<dbReference type="PANTHER" id="PTHR47990">
    <property type="entry name" value="2-OXOGLUTARATE (2OG) AND FE(II)-DEPENDENT OXYGENASE SUPERFAMILY PROTEIN-RELATED"/>
    <property type="match status" value="1"/>
</dbReference>
<dbReference type="Pfam" id="PF03171">
    <property type="entry name" value="2OG-FeII_Oxy"/>
    <property type="match status" value="1"/>
</dbReference>
<keyword evidence="2" id="KW-0560">Oxidoreductase</keyword>
<dbReference type="InterPro" id="IPR027443">
    <property type="entry name" value="IPNS-like_sf"/>
</dbReference>
<keyword evidence="5" id="KW-1185">Reference proteome</keyword>
<dbReference type="SUPFAM" id="SSF51197">
    <property type="entry name" value="Clavaminate synthase-like"/>
    <property type="match status" value="1"/>
</dbReference>
<comment type="caution">
    <text evidence="4">The sequence shown here is derived from an EMBL/GenBank/DDBJ whole genome shotgun (WGS) entry which is preliminary data.</text>
</comment>
<dbReference type="Proteomes" id="UP000094526">
    <property type="component" value="Unassembled WGS sequence"/>
</dbReference>
<dbReference type="InterPro" id="IPR044861">
    <property type="entry name" value="IPNS-like_FE2OG_OXY"/>
</dbReference>
<evidence type="ECO:0000256" key="2">
    <source>
        <dbReference type="RuleBase" id="RU003682"/>
    </source>
</evidence>
<dbReference type="InterPro" id="IPR026992">
    <property type="entry name" value="DIOX_N"/>
</dbReference>
<dbReference type="InterPro" id="IPR005123">
    <property type="entry name" value="Oxoglu/Fe-dep_dioxygenase_dom"/>
</dbReference>
<gene>
    <name evidence="4" type="ORF">CLCR_00281</name>
</gene>
<accession>A0A1C1D0H5</accession>
<keyword evidence="2" id="KW-0479">Metal-binding</keyword>
<reference evidence="5" key="1">
    <citation type="submission" date="2015-07" db="EMBL/GenBank/DDBJ databases">
        <authorList>
            <person name="Teixeira M.M."/>
            <person name="Souza R.C."/>
            <person name="Almeida L.G."/>
            <person name="Vicente V.A."/>
            <person name="de Hoog S."/>
            <person name="Bocca A.L."/>
            <person name="de Almeida S.R."/>
            <person name="Vasconcelos A.T."/>
            <person name="Felipe M.S."/>
        </authorList>
    </citation>
    <scope>NUCLEOTIDE SEQUENCE [LARGE SCALE GENOMIC DNA]</scope>
    <source>
        <strain evidence="5">KSF</strain>
    </source>
</reference>
<sequence length="370" mass="41348">MADIIRLNSQGQTEVRTGLGWRRVLSPRSADATTAHLPVIDITDITHVDQARRRSVAKAICHAASNVGFFYVRGHGVPDEAVASIFAQSRRFFHDLTLDEKMEYDTERHTHYYGYYPIKLDEGIPAGAKLNEGINYGYEACCDPEVASEAVPADSSNGDNWWPSEERLPGYERQVKGYMTHMLRLSRSLLRMFALGLDLDEHAFDHLATKPYSILKMAHYPGRGKGQLSGTDAPSTIRPHTDYELLTILLQDEIPSLEVLSNTGHWIQAAPVPGTFVVNIGDSLSMLTNGLFVSTMHRVINVSERARYSVPFFLGANQDAELKALAKFVSAENPAKFQPIMSGEYIRRSLQAVYSKPHVEIIRDTIEVRG</sequence>
<feature type="domain" description="Fe2OG dioxygenase" evidence="3">
    <location>
        <begin position="210"/>
        <end position="316"/>
    </location>
</feature>
<dbReference type="InterPro" id="IPR050231">
    <property type="entry name" value="Iron_ascorbate_oxido_reductase"/>
</dbReference>
<evidence type="ECO:0000313" key="5">
    <source>
        <dbReference type="Proteomes" id="UP000094526"/>
    </source>
</evidence>
<proteinExistence type="inferred from homology"/>
<dbReference type="GO" id="GO:0044283">
    <property type="term" value="P:small molecule biosynthetic process"/>
    <property type="evidence" value="ECO:0007669"/>
    <property type="project" value="UniProtKB-ARBA"/>
</dbReference>
<evidence type="ECO:0000256" key="1">
    <source>
        <dbReference type="ARBA" id="ARBA00008056"/>
    </source>
</evidence>
<dbReference type="PRINTS" id="PR00682">
    <property type="entry name" value="IPNSYNTHASE"/>
</dbReference>
<dbReference type="eggNOG" id="KOG0143">
    <property type="taxonomic scope" value="Eukaryota"/>
</dbReference>
<name>A0A1C1D0H5_9EURO</name>
<dbReference type="EMBL" id="LGRB01000005">
    <property type="protein sequence ID" value="OCT54264.1"/>
    <property type="molecule type" value="Genomic_DNA"/>
</dbReference>
<dbReference type="STRING" id="86049.A0A1C1D0H5"/>
<dbReference type="VEuPathDB" id="FungiDB:CLCR_00281"/>
<evidence type="ECO:0000259" key="3">
    <source>
        <dbReference type="PROSITE" id="PS51471"/>
    </source>
</evidence>
<evidence type="ECO:0000313" key="4">
    <source>
        <dbReference type="EMBL" id="OCT54264.1"/>
    </source>
</evidence>
<dbReference type="OrthoDB" id="288590at2759"/>
<dbReference type="Gene3D" id="2.60.120.330">
    <property type="entry name" value="B-lactam Antibiotic, Isopenicillin N Synthase, Chain"/>
    <property type="match status" value="1"/>
</dbReference>
<keyword evidence="2" id="KW-0408">Iron</keyword>
<dbReference type="GO" id="GO:0016491">
    <property type="term" value="F:oxidoreductase activity"/>
    <property type="evidence" value="ECO:0007669"/>
    <property type="project" value="UniProtKB-KW"/>
</dbReference>
<dbReference type="AlphaFoldDB" id="A0A1C1D0H5"/>
<dbReference type="Pfam" id="PF14226">
    <property type="entry name" value="DIOX_N"/>
    <property type="match status" value="1"/>
</dbReference>
<comment type="similarity">
    <text evidence="1 2">Belongs to the iron/ascorbate-dependent oxidoreductase family.</text>
</comment>
<dbReference type="PROSITE" id="PS51471">
    <property type="entry name" value="FE2OG_OXY"/>
    <property type="match status" value="1"/>
</dbReference>
<dbReference type="VEuPathDB" id="FungiDB:G647_10192"/>
<dbReference type="GO" id="GO:0046872">
    <property type="term" value="F:metal ion binding"/>
    <property type="evidence" value="ECO:0007669"/>
    <property type="project" value="UniProtKB-KW"/>
</dbReference>